<sequence>MSAFSKVLKKAISSFKKESGRVLSVAQDEQGNVAPTGELPKFPREYRVTRLSTELQVNAALRTILGGVIGFDTEFTDRTPTKEEQIIIDYYPHAAGVRKQAMTGCR</sequence>
<dbReference type="Proteomes" id="UP001218188">
    <property type="component" value="Unassembled WGS sequence"/>
</dbReference>
<evidence type="ECO:0000313" key="2">
    <source>
        <dbReference type="Proteomes" id="UP001218188"/>
    </source>
</evidence>
<protein>
    <submittedName>
        <fullName evidence="1">Uncharacterized protein</fullName>
    </submittedName>
</protein>
<keyword evidence="2" id="KW-1185">Reference proteome</keyword>
<comment type="caution">
    <text evidence="1">The sequence shown here is derived from an EMBL/GenBank/DDBJ whole genome shotgun (WGS) entry which is preliminary data.</text>
</comment>
<organism evidence="1 2">
    <name type="scientific">Mycena alexandri</name>
    <dbReference type="NCBI Taxonomy" id="1745969"/>
    <lineage>
        <taxon>Eukaryota</taxon>
        <taxon>Fungi</taxon>
        <taxon>Dikarya</taxon>
        <taxon>Basidiomycota</taxon>
        <taxon>Agaricomycotina</taxon>
        <taxon>Agaricomycetes</taxon>
        <taxon>Agaricomycetidae</taxon>
        <taxon>Agaricales</taxon>
        <taxon>Marasmiineae</taxon>
        <taxon>Mycenaceae</taxon>
        <taxon>Mycena</taxon>
    </lineage>
</organism>
<gene>
    <name evidence="1" type="ORF">C8F04DRAFT_1254477</name>
</gene>
<evidence type="ECO:0000313" key="1">
    <source>
        <dbReference type="EMBL" id="KAJ7040022.1"/>
    </source>
</evidence>
<reference evidence="1" key="1">
    <citation type="submission" date="2023-03" db="EMBL/GenBank/DDBJ databases">
        <title>Massive genome expansion in bonnet fungi (Mycena s.s.) driven by repeated elements and novel gene families across ecological guilds.</title>
        <authorList>
            <consortium name="Lawrence Berkeley National Laboratory"/>
            <person name="Harder C.B."/>
            <person name="Miyauchi S."/>
            <person name="Viragh M."/>
            <person name="Kuo A."/>
            <person name="Thoen E."/>
            <person name="Andreopoulos B."/>
            <person name="Lu D."/>
            <person name="Skrede I."/>
            <person name="Drula E."/>
            <person name="Henrissat B."/>
            <person name="Morin E."/>
            <person name="Kohler A."/>
            <person name="Barry K."/>
            <person name="LaButti K."/>
            <person name="Morin E."/>
            <person name="Salamov A."/>
            <person name="Lipzen A."/>
            <person name="Mereny Z."/>
            <person name="Hegedus B."/>
            <person name="Baldrian P."/>
            <person name="Stursova M."/>
            <person name="Weitz H."/>
            <person name="Taylor A."/>
            <person name="Grigoriev I.V."/>
            <person name="Nagy L.G."/>
            <person name="Martin F."/>
            <person name="Kauserud H."/>
        </authorList>
    </citation>
    <scope>NUCLEOTIDE SEQUENCE</scope>
    <source>
        <strain evidence="1">CBHHK200</strain>
    </source>
</reference>
<name>A0AAD6T6H2_9AGAR</name>
<dbReference type="AlphaFoldDB" id="A0AAD6T6H2"/>
<proteinExistence type="predicted"/>
<dbReference type="EMBL" id="JARJCM010000024">
    <property type="protein sequence ID" value="KAJ7040022.1"/>
    <property type="molecule type" value="Genomic_DNA"/>
</dbReference>
<accession>A0AAD6T6H2</accession>